<comment type="caution">
    <text evidence="2">The sequence shown here is derived from an EMBL/GenBank/DDBJ whole genome shotgun (WGS) entry which is preliminary data.</text>
</comment>
<dbReference type="SUPFAM" id="SSF53448">
    <property type="entry name" value="Nucleotide-diphospho-sugar transferases"/>
    <property type="match status" value="1"/>
</dbReference>
<dbReference type="EC" id="2.4.-.-" evidence="2"/>
<dbReference type="Gene3D" id="3.90.550.10">
    <property type="entry name" value="Spore Coat Polysaccharide Biosynthesis Protein SpsA, Chain A"/>
    <property type="match status" value="1"/>
</dbReference>
<dbReference type="RefSeq" id="WP_380033185.1">
    <property type="nucleotide sequence ID" value="NZ_JBHSHB010000012.1"/>
</dbReference>
<dbReference type="InterPro" id="IPR001173">
    <property type="entry name" value="Glyco_trans_2-like"/>
</dbReference>
<reference evidence="3" key="1">
    <citation type="journal article" date="2019" name="Int. J. Syst. Evol. Microbiol.">
        <title>The Global Catalogue of Microorganisms (GCM) 10K type strain sequencing project: providing services to taxonomists for standard genome sequencing and annotation.</title>
        <authorList>
            <consortium name="The Broad Institute Genomics Platform"/>
            <consortium name="The Broad Institute Genome Sequencing Center for Infectious Disease"/>
            <person name="Wu L."/>
            <person name="Ma J."/>
        </authorList>
    </citation>
    <scope>NUCLEOTIDE SEQUENCE [LARGE SCALE GENOMIC DNA]</scope>
    <source>
        <strain evidence="3">CGMCC 4.7427</strain>
    </source>
</reference>
<accession>A0ABV9L9J6</accession>
<organism evidence="2 3">
    <name type="scientific">Dokdonia genika</name>
    <dbReference type="NCBI Taxonomy" id="308113"/>
    <lineage>
        <taxon>Bacteria</taxon>
        <taxon>Pseudomonadati</taxon>
        <taxon>Bacteroidota</taxon>
        <taxon>Flavobacteriia</taxon>
        <taxon>Flavobacteriales</taxon>
        <taxon>Flavobacteriaceae</taxon>
        <taxon>Dokdonia</taxon>
    </lineage>
</organism>
<gene>
    <name evidence="2" type="ORF">ACFO5T_07050</name>
</gene>
<keyword evidence="3" id="KW-1185">Reference proteome</keyword>
<evidence type="ECO:0000313" key="2">
    <source>
        <dbReference type="EMBL" id="MFC4690182.1"/>
    </source>
</evidence>
<name>A0ABV9L9J6_9FLAO</name>
<keyword evidence="2" id="KW-0328">Glycosyltransferase</keyword>
<dbReference type="PANTHER" id="PTHR22916:SF3">
    <property type="entry name" value="UDP-GLCNAC:BETAGAL BETA-1,3-N-ACETYLGLUCOSAMINYLTRANSFERASE-LIKE PROTEIN 1"/>
    <property type="match status" value="1"/>
</dbReference>
<dbReference type="InterPro" id="IPR029044">
    <property type="entry name" value="Nucleotide-diphossugar_trans"/>
</dbReference>
<dbReference type="PANTHER" id="PTHR22916">
    <property type="entry name" value="GLYCOSYLTRANSFERASE"/>
    <property type="match status" value="1"/>
</dbReference>
<keyword evidence="2" id="KW-0808">Transferase</keyword>
<dbReference type="EMBL" id="JBHSHB010000012">
    <property type="protein sequence ID" value="MFC4690182.1"/>
    <property type="molecule type" value="Genomic_DNA"/>
</dbReference>
<evidence type="ECO:0000259" key="1">
    <source>
        <dbReference type="Pfam" id="PF00535"/>
    </source>
</evidence>
<proteinExistence type="predicted"/>
<evidence type="ECO:0000313" key="3">
    <source>
        <dbReference type="Proteomes" id="UP001595878"/>
    </source>
</evidence>
<dbReference type="CDD" id="cd00761">
    <property type="entry name" value="Glyco_tranf_GTA_type"/>
    <property type="match status" value="1"/>
</dbReference>
<sequence length="312" mass="36351">MLISVIIPAYNVERFIKKTIQSALDQSQVGEVIVIDDGSTDSTLQIVNELQASIPILKVYQHKDGINKGRGATRNLGIHKATQDYIAFLDADDFYLEDRFKGDEQVFSHSNVDGVYNAVGFHFYREPLDSEKIHFKPNTLSKRLKPEELFDGIVSSKYGYLHLNGLTVKKSVFDKSGYFNETLRVTQDSDIIFKMALVCNLYPSNIEEPVSKRGIHTENVFTKSEIYKEYNPKLFESLVSWSLKNKIKKDKIDTLLNWQWFHKFEQKKTVGAYTRYWIAFIFKNPRLMSSILAIKYFPIIRLRKRLFPRFYN</sequence>
<feature type="domain" description="Glycosyltransferase 2-like" evidence="1">
    <location>
        <begin position="4"/>
        <end position="148"/>
    </location>
</feature>
<dbReference type="GO" id="GO:0016757">
    <property type="term" value="F:glycosyltransferase activity"/>
    <property type="evidence" value="ECO:0007669"/>
    <property type="project" value="UniProtKB-KW"/>
</dbReference>
<protein>
    <submittedName>
        <fullName evidence="2">Glycosyltransferase family 2 protein</fullName>
        <ecNumber evidence="2">2.4.-.-</ecNumber>
    </submittedName>
</protein>
<dbReference type="Pfam" id="PF00535">
    <property type="entry name" value="Glycos_transf_2"/>
    <property type="match status" value="1"/>
</dbReference>
<dbReference type="Proteomes" id="UP001595878">
    <property type="component" value="Unassembled WGS sequence"/>
</dbReference>